<protein>
    <submittedName>
        <fullName evidence="2">Type II restriction m6 adenine DNA methyltransferase, Alw26I/Eco31I/Esp3I family</fullName>
    </submittedName>
</protein>
<dbReference type="Gene3D" id="3.40.50.150">
    <property type="entry name" value="Vaccinia Virus protein VP39"/>
    <property type="match status" value="1"/>
</dbReference>
<dbReference type="InterPro" id="IPR002052">
    <property type="entry name" value="DNA_methylase_N6_adenine_CS"/>
</dbReference>
<dbReference type="SUPFAM" id="SSF53335">
    <property type="entry name" value="S-adenosyl-L-methionine-dependent methyltransferases"/>
    <property type="match status" value="1"/>
</dbReference>
<dbReference type="PROSITE" id="PS00092">
    <property type="entry name" value="N6_MTASE"/>
    <property type="match status" value="1"/>
</dbReference>
<dbReference type="GO" id="GO:0008168">
    <property type="term" value="F:methyltransferase activity"/>
    <property type="evidence" value="ECO:0007669"/>
    <property type="project" value="UniProtKB-KW"/>
</dbReference>
<proteinExistence type="predicted"/>
<dbReference type="Proteomes" id="UP000027129">
    <property type="component" value="Unassembled WGS sequence"/>
</dbReference>
<dbReference type="GO" id="GO:0032259">
    <property type="term" value="P:methylation"/>
    <property type="evidence" value="ECO:0007669"/>
    <property type="project" value="UniProtKB-KW"/>
</dbReference>
<evidence type="ECO:0000259" key="1">
    <source>
        <dbReference type="Pfam" id="PF07669"/>
    </source>
</evidence>
<evidence type="ECO:0000313" key="3">
    <source>
        <dbReference type="Proteomes" id="UP000027129"/>
    </source>
</evidence>
<feature type="domain" description="Type II methyltransferase M.TaqI-like" evidence="1">
    <location>
        <begin position="5"/>
        <end position="52"/>
    </location>
</feature>
<comment type="caution">
    <text evidence="2">The sequence shown here is derived from an EMBL/GenBank/DDBJ whole genome shotgun (WGS) entry which is preliminary data.</text>
</comment>
<keyword evidence="2" id="KW-0808">Transferase</keyword>
<dbReference type="Pfam" id="PF07669">
    <property type="entry name" value="Eco57I"/>
    <property type="match status" value="1"/>
</dbReference>
<dbReference type="RefSeq" id="WP_081797069.1">
    <property type="nucleotide sequence ID" value="NZ_CP195054.1"/>
</dbReference>
<dbReference type="EMBL" id="JMHU01000004">
    <property type="protein sequence ID" value="KDA46492.1"/>
    <property type="molecule type" value="Genomic_DNA"/>
</dbReference>
<dbReference type="InterPro" id="IPR011639">
    <property type="entry name" value="MethylTrfase_TaqI-like_dom"/>
</dbReference>
<accession>A0ABR4RQZ8</accession>
<keyword evidence="2" id="KW-0489">Methyltransferase</keyword>
<dbReference type="InterPro" id="IPR029063">
    <property type="entry name" value="SAM-dependent_MTases_sf"/>
</dbReference>
<name>A0ABR4RQZ8_9LACO</name>
<keyword evidence="3" id="KW-1185">Reference proteome</keyword>
<evidence type="ECO:0000313" key="2">
    <source>
        <dbReference type="EMBL" id="KDA46492.1"/>
    </source>
</evidence>
<sequence>MTEKDQFKFDVVIGNPPYQEEQKSTDIESSKKNYASPIYNLFIDEAYEVGKKS</sequence>
<organism evidence="2 3">
    <name type="scientific">Ligilactobacillus animalis</name>
    <dbReference type="NCBI Taxonomy" id="1605"/>
    <lineage>
        <taxon>Bacteria</taxon>
        <taxon>Bacillati</taxon>
        <taxon>Bacillota</taxon>
        <taxon>Bacilli</taxon>
        <taxon>Lactobacillales</taxon>
        <taxon>Lactobacillaceae</taxon>
        <taxon>Ligilactobacillus</taxon>
    </lineage>
</organism>
<reference evidence="2 3" key="1">
    <citation type="submission" date="2014-04" db="EMBL/GenBank/DDBJ databases">
        <title>Draft Genome Sequence of Lactobacillus animalis 381-IL-28.</title>
        <authorList>
            <person name="Sturino J.M."/>
            <person name="Rajendran M."/>
            <person name="Altermann E."/>
        </authorList>
    </citation>
    <scope>NUCLEOTIDE SEQUENCE [LARGE SCALE GENOMIC DNA]</scope>
    <source>
        <strain evidence="2 3">381-IL-28</strain>
    </source>
</reference>
<gene>
    <name evidence="2" type="ORF">Lani381_0512</name>
</gene>